<accession>A0ABV9RAX2</accession>
<reference evidence="2" key="1">
    <citation type="journal article" date="2019" name="Int. J. Syst. Evol. Microbiol.">
        <title>The Global Catalogue of Microorganisms (GCM) 10K type strain sequencing project: providing services to taxonomists for standard genome sequencing and annotation.</title>
        <authorList>
            <consortium name="The Broad Institute Genomics Platform"/>
            <consortium name="The Broad Institute Genome Sequencing Center for Infectious Disease"/>
            <person name="Wu L."/>
            <person name="Ma J."/>
        </authorList>
    </citation>
    <scope>NUCLEOTIDE SEQUENCE [LARGE SCALE GENOMIC DNA]</scope>
    <source>
        <strain evidence="2">CCUG 50347</strain>
    </source>
</reference>
<keyword evidence="2" id="KW-1185">Reference proteome</keyword>
<dbReference type="EMBL" id="JBHSIM010000003">
    <property type="protein sequence ID" value="MFC4831274.1"/>
    <property type="molecule type" value="Genomic_DNA"/>
</dbReference>
<dbReference type="Proteomes" id="UP001595909">
    <property type="component" value="Unassembled WGS sequence"/>
</dbReference>
<evidence type="ECO:0008006" key="3">
    <source>
        <dbReference type="Google" id="ProtNLM"/>
    </source>
</evidence>
<comment type="caution">
    <text evidence="1">The sequence shown here is derived from an EMBL/GenBank/DDBJ whole genome shotgun (WGS) entry which is preliminary data.</text>
</comment>
<protein>
    <recommendedName>
        <fullName evidence="3">CopG family transcriptional regulator</fullName>
    </recommendedName>
</protein>
<evidence type="ECO:0000313" key="1">
    <source>
        <dbReference type="EMBL" id="MFC4831274.1"/>
    </source>
</evidence>
<dbReference type="RefSeq" id="WP_274186885.1">
    <property type="nucleotide sequence ID" value="NZ_BAABHN010000003.1"/>
</dbReference>
<gene>
    <name evidence="1" type="ORF">ACFPEL_02520</name>
</gene>
<evidence type="ECO:0000313" key="2">
    <source>
        <dbReference type="Proteomes" id="UP001595909"/>
    </source>
</evidence>
<proteinExistence type="predicted"/>
<organism evidence="1 2">
    <name type="scientific">Actinomycetospora chibensis</name>
    <dbReference type="NCBI Taxonomy" id="663606"/>
    <lineage>
        <taxon>Bacteria</taxon>
        <taxon>Bacillati</taxon>
        <taxon>Actinomycetota</taxon>
        <taxon>Actinomycetes</taxon>
        <taxon>Pseudonocardiales</taxon>
        <taxon>Pseudonocardiaceae</taxon>
        <taxon>Actinomycetospora</taxon>
    </lineage>
</organism>
<sequence>MSPGEEAEIELAAIIDDVRAGHLPFGTVAAEFAEEEASARDPRRIDVLRRALERLQDRQRPRAAGADLP</sequence>
<name>A0ABV9RAX2_9PSEU</name>